<name>A0AAD9KR82_RIDPI</name>
<accession>A0AAD9KR82</accession>
<dbReference type="AlphaFoldDB" id="A0AAD9KR82"/>
<dbReference type="PANTHER" id="PTHR19446">
    <property type="entry name" value="REVERSE TRANSCRIPTASES"/>
    <property type="match status" value="1"/>
</dbReference>
<organism evidence="1 2">
    <name type="scientific">Ridgeia piscesae</name>
    <name type="common">Tubeworm</name>
    <dbReference type="NCBI Taxonomy" id="27915"/>
    <lineage>
        <taxon>Eukaryota</taxon>
        <taxon>Metazoa</taxon>
        <taxon>Spiralia</taxon>
        <taxon>Lophotrochozoa</taxon>
        <taxon>Annelida</taxon>
        <taxon>Polychaeta</taxon>
        <taxon>Sedentaria</taxon>
        <taxon>Canalipalpata</taxon>
        <taxon>Sabellida</taxon>
        <taxon>Siboglinidae</taxon>
        <taxon>Ridgeia</taxon>
    </lineage>
</organism>
<protein>
    <submittedName>
        <fullName evidence="1">Uncharacterized protein</fullName>
    </submittedName>
</protein>
<reference evidence="1" key="1">
    <citation type="journal article" date="2023" name="Mol. Biol. Evol.">
        <title>Third-Generation Sequencing Reveals the Adaptive Role of the Epigenome in Three Deep-Sea Polychaetes.</title>
        <authorList>
            <person name="Perez M."/>
            <person name="Aroh O."/>
            <person name="Sun Y."/>
            <person name="Lan Y."/>
            <person name="Juniper S.K."/>
            <person name="Young C.R."/>
            <person name="Angers B."/>
            <person name="Qian P.Y."/>
        </authorList>
    </citation>
    <scope>NUCLEOTIDE SEQUENCE</scope>
    <source>
        <strain evidence="1">R07B-5</strain>
    </source>
</reference>
<dbReference type="Proteomes" id="UP001209878">
    <property type="component" value="Unassembled WGS sequence"/>
</dbReference>
<comment type="caution">
    <text evidence="1">The sequence shown here is derived from an EMBL/GenBank/DDBJ whole genome shotgun (WGS) entry which is preliminary data.</text>
</comment>
<keyword evidence="2" id="KW-1185">Reference proteome</keyword>
<proteinExistence type="predicted"/>
<gene>
    <name evidence="1" type="ORF">NP493_700g00016</name>
</gene>
<sequence length="713" mass="78629">MACVRTESTATLAIASPPTPARTARPPSGQLTVDAAVPRQPGSGFCRVVLPMWTSGRSYDFSFDVASVTGLPHPALLYNVHDDHNFDFLMIDSCDASVNCQNNCSTPGFVENDVRATHVAAVTSCPGGVPAANVWYQLMVEVRGYYAMLSIAGQSVGRVDIFHAAVGNVGVTSHEPRVIVRTRVRAPPPSPPSPPSSPVRRLVRSIRHVRPSVSGCRSGSAVVNITTYLVLDANSWNLRRPHLCRIVAPRHVPGWSYDVNVTLLNRHRPGHGSVGNPGVAYNVRDADNFDFVLFSVDNRSECYRAGHLSQGVVYWSRTGHGRCPDGNPKDGQPFDVRLEVRAFQNTSVYVDGKLVAKVPPHFLSRGMTGVVALTGFNNIVYFSDPNVTAVSSNANRYSHHDCSSETVYDASRFKVLQASTSNPATNVFCRIIFPDQVHHAGYDVSVLLLNRESRHGPHYGSIGAMFNVKDENNFEFVLFRLHLAADCFRLGYVERGRVVDVMDGLCPGGPPGGRKWFNVTVQVRHLEASVYLGHVFVVRTSTRLTNVGRAGVIAQTGHDNIVFFRRDRISKRQINYDITPAEEVLQINCERPSKAEIEKAIHHMKRGKASGPDKIPAEAIKADIETSTEILHDLLGKIWEQEEIPTEWKEGYLVKLPKKGDMQDCNNYRGIMLLSVPGKVLNRVILDRLKTGWMPSSETTKLASAKTDHAQTK</sequence>
<evidence type="ECO:0000313" key="2">
    <source>
        <dbReference type="Proteomes" id="UP001209878"/>
    </source>
</evidence>
<dbReference type="EMBL" id="JAODUO010000699">
    <property type="protein sequence ID" value="KAK2175889.1"/>
    <property type="molecule type" value="Genomic_DNA"/>
</dbReference>
<evidence type="ECO:0000313" key="1">
    <source>
        <dbReference type="EMBL" id="KAK2175889.1"/>
    </source>
</evidence>